<feature type="chain" id="PRO_5034250458" evidence="2">
    <location>
        <begin position="25"/>
        <end position="207"/>
    </location>
</feature>
<name>A0A8D9F479_9HEMI</name>
<evidence type="ECO:0000256" key="2">
    <source>
        <dbReference type="SAM" id="SignalP"/>
    </source>
</evidence>
<proteinExistence type="predicted"/>
<feature type="compositionally biased region" description="Polar residues" evidence="1">
    <location>
        <begin position="91"/>
        <end position="101"/>
    </location>
</feature>
<feature type="region of interest" description="Disordered" evidence="1">
    <location>
        <begin position="76"/>
        <end position="101"/>
    </location>
</feature>
<organism evidence="3">
    <name type="scientific">Cacopsylla melanoneura</name>
    <dbReference type="NCBI Taxonomy" id="428564"/>
    <lineage>
        <taxon>Eukaryota</taxon>
        <taxon>Metazoa</taxon>
        <taxon>Ecdysozoa</taxon>
        <taxon>Arthropoda</taxon>
        <taxon>Hexapoda</taxon>
        <taxon>Insecta</taxon>
        <taxon>Pterygota</taxon>
        <taxon>Neoptera</taxon>
        <taxon>Paraneoptera</taxon>
        <taxon>Hemiptera</taxon>
        <taxon>Sternorrhyncha</taxon>
        <taxon>Psylloidea</taxon>
        <taxon>Psyllidae</taxon>
        <taxon>Psyllinae</taxon>
        <taxon>Cacopsylla</taxon>
    </lineage>
</organism>
<dbReference type="EMBL" id="HBUF01602933">
    <property type="protein sequence ID" value="CAG6776666.1"/>
    <property type="molecule type" value="Transcribed_RNA"/>
</dbReference>
<evidence type="ECO:0000256" key="1">
    <source>
        <dbReference type="SAM" id="MobiDB-lite"/>
    </source>
</evidence>
<sequence length="207" mass="23048">MTLLPKFCLSLSLFTLVILTHSAASRVYHPSNPLNYNPYPTHPYNTPSFAPRVPRRANRQQATSYLSHQAQFYRPNYQPPSGHLSYEPSYEPSNYQESYNSAVGNRSPAYSSYKAPSNFETPNFDPTSFVDPAAFEQAFEPSSYQPVARAVRKSPAQKDHENAETRQLRQSGGGGGGGQDSYVDFGAHTGQHGSFGWYADFPAHKDT</sequence>
<accession>A0A8D9F479</accession>
<evidence type="ECO:0000313" key="3">
    <source>
        <dbReference type="EMBL" id="CAG6776666.1"/>
    </source>
</evidence>
<feature type="region of interest" description="Disordered" evidence="1">
    <location>
        <begin position="140"/>
        <end position="187"/>
    </location>
</feature>
<reference evidence="3" key="1">
    <citation type="submission" date="2021-05" db="EMBL/GenBank/DDBJ databases">
        <authorList>
            <person name="Alioto T."/>
            <person name="Alioto T."/>
            <person name="Gomez Garrido J."/>
        </authorList>
    </citation>
    <scope>NUCLEOTIDE SEQUENCE</scope>
</reference>
<dbReference type="AlphaFoldDB" id="A0A8D9F479"/>
<protein>
    <submittedName>
        <fullName evidence="3">Uncharacterized protein</fullName>
    </submittedName>
</protein>
<feature type="compositionally biased region" description="Basic and acidic residues" evidence="1">
    <location>
        <begin position="156"/>
        <end position="167"/>
    </location>
</feature>
<keyword evidence="2" id="KW-0732">Signal</keyword>
<feature type="signal peptide" evidence="2">
    <location>
        <begin position="1"/>
        <end position="24"/>
    </location>
</feature>